<accession>A0A6J5KJW0</accession>
<sequence>MTNYYNPLLWQGRIRTGITVMDTLDPDNYYAISRSATISFPWGIDPDQQALITAMHQSFWQRQQWSIKAWASLEPGGISLTQQPFPSENVISLNGAPATWLFYPDGSQPQGRAAITRNVPANTCLWFNLENVCNEDNRVFWQIEYQSL</sequence>
<protein>
    <submittedName>
        <fullName evidence="1">Uncharacterized protein</fullName>
    </submittedName>
</protein>
<proteinExistence type="predicted"/>
<name>A0A6J5KJW0_9CAUD</name>
<reference evidence="1" key="1">
    <citation type="submission" date="2020-04" db="EMBL/GenBank/DDBJ databases">
        <authorList>
            <person name="Chiriac C."/>
            <person name="Salcher M."/>
            <person name="Ghai R."/>
            <person name="Kavagutti S V."/>
        </authorList>
    </citation>
    <scope>NUCLEOTIDE SEQUENCE</scope>
</reference>
<evidence type="ECO:0000313" key="1">
    <source>
        <dbReference type="EMBL" id="CAB4122444.1"/>
    </source>
</evidence>
<organism evidence="1">
    <name type="scientific">uncultured Caudovirales phage</name>
    <dbReference type="NCBI Taxonomy" id="2100421"/>
    <lineage>
        <taxon>Viruses</taxon>
        <taxon>Duplodnaviria</taxon>
        <taxon>Heunggongvirae</taxon>
        <taxon>Uroviricota</taxon>
        <taxon>Caudoviricetes</taxon>
        <taxon>Peduoviridae</taxon>
        <taxon>Maltschvirus</taxon>
        <taxon>Maltschvirus maltsch</taxon>
    </lineage>
</organism>
<dbReference type="EMBL" id="LR796167">
    <property type="protein sequence ID" value="CAB4122444.1"/>
    <property type="molecule type" value="Genomic_DNA"/>
</dbReference>
<gene>
    <name evidence="1" type="ORF">UFOVP29_22</name>
</gene>